<sequence>MDFLADFDSTEKDKVSSNSSNVNDTETTSGNVFKEAVNEGVSSLYEVYRDYV</sequence>
<evidence type="ECO:0000313" key="2">
    <source>
        <dbReference type="EMBL" id="ONH76628.1"/>
    </source>
</evidence>
<comment type="caution">
    <text evidence="2">The sequence shown here is derived from an EMBL/GenBank/DDBJ whole genome shotgun (WGS) entry which is preliminary data.</text>
</comment>
<evidence type="ECO:0000313" key="3">
    <source>
        <dbReference type="Proteomes" id="UP000189274"/>
    </source>
</evidence>
<accession>A0A1V2LRV9</accession>
<name>A0A1V2LRV9_PICKU</name>
<gene>
    <name evidence="2" type="ORF">BOH78_0992</name>
</gene>
<proteinExistence type="predicted"/>
<organism evidence="2 3">
    <name type="scientific">Pichia kudriavzevii</name>
    <name type="common">Yeast</name>
    <name type="synonym">Issatchenkia orientalis</name>
    <dbReference type="NCBI Taxonomy" id="4909"/>
    <lineage>
        <taxon>Eukaryota</taxon>
        <taxon>Fungi</taxon>
        <taxon>Dikarya</taxon>
        <taxon>Ascomycota</taxon>
        <taxon>Saccharomycotina</taxon>
        <taxon>Pichiomycetes</taxon>
        <taxon>Pichiales</taxon>
        <taxon>Pichiaceae</taxon>
        <taxon>Pichia</taxon>
    </lineage>
</organism>
<protein>
    <submittedName>
        <fullName evidence="2">Uncharacterized protein</fullName>
    </submittedName>
</protein>
<dbReference type="EMBL" id="MQVM01000003">
    <property type="protein sequence ID" value="ONH76628.1"/>
    <property type="molecule type" value="Genomic_DNA"/>
</dbReference>
<evidence type="ECO:0000256" key="1">
    <source>
        <dbReference type="SAM" id="MobiDB-lite"/>
    </source>
</evidence>
<feature type="region of interest" description="Disordered" evidence="1">
    <location>
        <begin position="1"/>
        <end position="28"/>
    </location>
</feature>
<dbReference type="AlphaFoldDB" id="A0A1V2LRV9"/>
<feature type="compositionally biased region" description="Low complexity" evidence="1">
    <location>
        <begin position="16"/>
        <end position="28"/>
    </location>
</feature>
<dbReference type="Proteomes" id="UP000189274">
    <property type="component" value="Unassembled WGS sequence"/>
</dbReference>
<reference evidence="3" key="1">
    <citation type="journal article" date="2017" name="Genome Announc.">
        <title>Genome sequences of Cyberlindnera fabianii 65, Pichia kudriavzevii 129, and Saccharomyces cerevisiae 131 isolated from fermented masau fruits in Zimbabwe.</title>
        <authorList>
            <person name="van Rijswijck I.M.H."/>
            <person name="Derks M.F.L."/>
            <person name="Abee T."/>
            <person name="de Ridder D."/>
            <person name="Smid E.J."/>
        </authorList>
    </citation>
    <scope>NUCLEOTIDE SEQUENCE [LARGE SCALE GENOMIC DNA]</scope>
    <source>
        <strain evidence="3">129</strain>
    </source>
</reference>